<evidence type="ECO:0000313" key="1">
    <source>
        <dbReference type="EMBL" id="AUB41768.1"/>
    </source>
</evidence>
<reference evidence="2 3" key="1">
    <citation type="submission" date="2017-11" db="EMBL/GenBank/DDBJ databases">
        <title>Complete genome of a free-living desiccation-tolerant cyanobacterium and its photosynthetic adaptation to extreme terrestrial habitat.</title>
        <authorList>
            <person name="Shang J."/>
        </authorList>
    </citation>
    <scope>NUCLEOTIDE SEQUENCE [LARGE SCALE GENOMIC DNA]</scope>
    <source>
        <strain evidence="2 3">CCNUN1</strain>
        <plasmid evidence="3">pnfsy07</plasmid>
        <plasmid evidence="2">pNFSY07</plasmid>
    </source>
</reference>
<geneLocation type="plasmid" evidence="3">
    <name>pnfsy07</name>
</geneLocation>
<dbReference type="AlphaFoldDB" id="A0A2K8T8K6"/>
<dbReference type="Proteomes" id="UP000232003">
    <property type="component" value="Plasmid pNFSY07"/>
</dbReference>
<gene>
    <name evidence="1" type="ORF">COO91_07835</name>
    <name evidence="2" type="ORF">COO91_10194</name>
</gene>
<dbReference type="Proteomes" id="UP000232003">
    <property type="component" value="Chromosome"/>
</dbReference>
<dbReference type="EMBL" id="CP024792">
    <property type="protein sequence ID" value="AUB43980.1"/>
    <property type="molecule type" value="Genomic_DNA"/>
</dbReference>
<organism evidence="2 3">
    <name type="scientific">Nostoc flagelliforme CCNUN1</name>
    <dbReference type="NCBI Taxonomy" id="2038116"/>
    <lineage>
        <taxon>Bacteria</taxon>
        <taxon>Bacillati</taxon>
        <taxon>Cyanobacteriota</taxon>
        <taxon>Cyanophyceae</taxon>
        <taxon>Nostocales</taxon>
        <taxon>Nostocaceae</taxon>
        <taxon>Nostoc</taxon>
    </lineage>
</organism>
<dbReference type="EMBL" id="CP024785">
    <property type="protein sequence ID" value="AUB41768.1"/>
    <property type="molecule type" value="Genomic_DNA"/>
</dbReference>
<evidence type="ECO:0000313" key="2">
    <source>
        <dbReference type="EMBL" id="AUB43980.1"/>
    </source>
</evidence>
<name>A0A2K8T8K6_9NOSO</name>
<accession>A0A2K8T8K6</accession>
<evidence type="ECO:0000313" key="3">
    <source>
        <dbReference type="Proteomes" id="UP000232003"/>
    </source>
</evidence>
<dbReference type="KEGG" id="nfl:COO91_10194"/>
<sequence length="41" mass="4933">MIVIKFRHSHQYFPSRSFVVDITMRWESGGYPFFLLVLKQA</sequence>
<proteinExistence type="predicted"/>
<dbReference type="KEGG" id="nfl:COO91_07835"/>
<protein>
    <submittedName>
        <fullName evidence="2">Uncharacterized protein</fullName>
    </submittedName>
</protein>
<geneLocation type="plasmid" evidence="2">
    <name>pNFSY07</name>
</geneLocation>
<keyword evidence="3" id="KW-1185">Reference proteome</keyword>
<keyword evidence="2" id="KW-0614">Plasmid</keyword>